<dbReference type="PROSITE" id="PS51532">
    <property type="entry name" value="PITH"/>
    <property type="match status" value="1"/>
</dbReference>
<dbReference type="EMBL" id="JADYXP020000019">
    <property type="protein sequence ID" value="KAL0105502.1"/>
    <property type="molecule type" value="Genomic_DNA"/>
</dbReference>
<accession>A0AAW2EUF4</accession>
<proteinExistence type="inferred from homology"/>
<dbReference type="GO" id="GO:0005634">
    <property type="term" value="C:nucleus"/>
    <property type="evidence" value="ECO:0007669"/>
    <property type="project" value="TreeGrafter"/>
</dbReference>
<evidence type="ECO:0000259" key="2">
    <source>
        <dbReference type="PROSITE" id="PS51532"/>
    </source>
</evidence>
<dbReference type="AlphaFoldDB" id="A0AAW2EUF4"/>
<comment type="caution">
    <text evidence="3">The sequence shown here is derived from an EMBL/GenBank/DDBJ whole genome shotgun (WGS) entry which is preliminary data.</text>
</comment>
<keyword evidence="4" id="KW-1185">Reference proteome</keyword>
<evidence type="ECO:0000313" key="3">
    <source>
        <dbReference type="EMBL" id="KAL0105502.1"/>
    </source>
</evidence>
<name>A0AAW2EUF4_9HYME</name>
<comment type="similarity">
    <text evidence="1">Belongs to the PITHD1 family.</text>
</comment>
<dbReference type="GO" id="GO:0005737">
    <property type="term" value="C:cytoplasm"/>
    <property type="evidence" value="ECO:0007669"/>
    <property type="project" value="UniProtKB-ARBA"/>
</dbReference>
<evidence type="ECO:0000256" key="1">
    <source>
        <dbReference type="ARBA" id="ARBA00025788"/>
    </source>
</evidence>
<protein>
    <recommendedName>
        <fullName evidence="2">PITH domain-containing protein</fullName>
    </recommendedName>
</protein>
<sequence length="200" mass="23145">MERQCNCGSAHDTVELGVSYNLYQKIDKDRVQCLNENEEGSGARVFKTWEERLDRSEYVESDIDAELLFNIPFTGDIKLKGLIVVGDEDNLPKTVKLYKNRPHMLFDQVNINPEQEFELITDTYGIHEYPIRTVKFSSVQHLSLYFTGDRNTEQIRIYYIGLKGEWTPSHKHGVTICTYEARPLISDHPTDINEASKIIK</sequence>
<dbReference type="InterPro" id="IPR010400">
    <property type="entry name" value="PITH_dom"/>
</dbReference>
<dbReference type="Gene3D" id="2.60.120.470">
    <property type="entry name" value="PITH domain"/>
    <property type="match status" value="1"/>
</dbReference>
<dbReference type="Pfam" id="PF06201">
    <property type="entry name" value="PITH"/>
    <property type="match status" value="1"/>
</dbReference>
<dbReference type="SUPFAM" id="SSF49785">
    <property type="entry name" value="Galactose-binding domain-like"/>
    <property type="match status" value="1"/>
</dbReference>
<dbReference type="InterPro" id="IPR008979">
    <property type="entry name" value="Galactose-bd-like_sf"/>
</dbReference>
<dbReference type="PANTHER" id="PTHR12175:SF1">
    <property type="entry name" value="PITH DOMAIN-CONTAINING PROTEIN 1"/>
    <property type="match status" value="1"/>
</dbReference>
<gene>
    <name evidence="3" type="ORF">PUN28_016873</name>
</gene>
<dbReference type="InterPro" id="IPR045099">
    <property type="entry name" value="PITH1-like"/>
</dbReference>
<evidence type="ECO:0000313" key="4">
    <source>
        <dbReference type="Proteomes" id="UP001430953"/>
    </source>
</evidence>
<dbReference type="PANTHER" id="PTHR12175">
    <property type="entry name" value="AD039 HT014 THIOREDOXIN FAMILY TRP26"/>
    <property type="match status" value="1"/>
</dbReference>
<organism evidence="3 4">
    <name type="scientific">Cardiocondyla obscurior</name>
    <dbReference type="NCBI Taxonomy" id="286306"/>
    <lineage>
        <taxon>Eukaryota</taxon>
        <taxon>Metazoa</taxon>
        <taxon>Ecdysozoa</taxon>
        <taxon>Arthropoda</taxon>
        <taxon>Hexapoda</taxon>
        <taxon>Insecta</taxon>
        <taxon>Pterygota</taxon>
        <taxon>Neoptera</taxon>
        <taxon>Endopterygota</taxon>
        <taxon>Hymenoptera</taxon>
        <taxon>Apocrita</taxon>
        <taxon>Aculeata</taxon>
        <taxon>Formicoidea</taxon>
        <taxon>Formicidae</taxon>
        <taxon>Myrmicinae</taxon>
        <taxon>Cardiocondyla</taxon>
    </lineage>
</organism>
<dbReference type="InterPro" id="IPR037047">
    <property type="entry name" value="PITH_dom_sf"/>
</dbReference>
<feature type="domain" description="PITH" evidence="2">
    <location>
        <begin position="11"/>
        <end position="182"/>
    </location>
</feature>
<reference evidence="3 4" key="1">
    <citation type="submission" date="2023-03" db="EMBL/GenBank/DDBJ databases">
        <title>High recombination rates correlate with genetic variation in Cardiocondyla obscurior ants.</title>
        <authorList>
            <person name="Errbii M."/>
        </authorList>
    </citation>
    <scope>NUCLEOTIDE SEQUENCE [LARGE SCALE GENOMIC DNA]</scope>
    <source>
        <strain evidence="3">Alpha-2009</strain>
        <tissue evidence="3">Whole body</tissue>
    </source>
</reference>
<dbReference type="Proteomes" id="UP001430953">
    <property type="component" value="Unassembled WGS sequence"/>
</dbReference>